<accession>A0A285UV84</accession>
<gene>
    <name evidence="3" type="ORF">SAMN05892877_114126</name>
</gene>
<evidence type="ECO:0000259" key="2">
    <source>
        <dbReference type="Pfam" id="PF00857"/>
    </source>
</evidence>
<dbReference type="PANTHER" id="PTHR43540:SF6">
    <property type="entry name" value="ISOCHORISMATASE-LIKE DOMAIN-CONTAINING PROTEIN"/>
    <property type="match status" value="1"/>
</dbReference>
<proteinExistence type="predicted"/>
<dbReference type="Gene3D" id="3.40.50.850">
    <property type="entry name" value="Isochorismatase-like"/>
    <property type="match status" value="1"/>
</dbReference>
<dbReference type="PANTHER" id="PTHR43540">
    <property type="entry name" value="PEROXYUREIDOACRYLATE/UREIDOACRYLATE AMIDOHYDROLASE-RELATED"/>
    <property type="match status" value="1"/>
</dbReference>
<dbReference type="SUPFAM" id="SSF52499">
    <property type="entry name" value="Isochorismatase-like hydrolases"/>
    <property type="match status" value="1"/>
</dbReference>
<dbReference type="AlphaFoldDB" id="A0A285UV84"/>
<evidence type="ECO:0000256" key="1">
    <source>
        <dbReference type="ARBA" id="ARBA00022801"/>
    </source>
</evidence>
<evidence type="ECO:0000313" key="4">
    <source>
        <dbReference type="Proteomes" id="UP000219167"/>
    </source>
</evidence>
<keyword evidence="4" id="KW-1185">Reference proteome</keyword>
<dbReference type="InterPro" id="IPR050272">
    <property type="entry name" value="Isochorismatase-like_hydrls"/>
</dbReference>
<dbReference type="OrthoDB" id="9811489at2"/>
<dbReference type="GO" id="GO:0016787">
    <property type="term" value="F:hydrolase activity"/>
    <property type="evidence" value="ECO:0007669"/>
    <property type="project" value="UniProtKB-KW"/>
</dbReference>
<name>A0A285UV84_9HYPH</name>
<dbReference type="Proteomes" id="UP000219167">
    <property type="component" value="Unassembled WGS sequence"/>
</dbReference>
<reference evidence="3 4" key="1">
    <citation type="submission" date="2017-08" db="EMBL/GenBank/DDBJ databases">
        <authorList>
            <person name="de Groot N.N."/>
        </authorList>
    </citation>
    <scope>NUCLEOTIDE SEQUENCE [LARGE SCALE GENOMIC DNA]</scope>
    <source>
        <strain evidence="3 4">JC85</strain>
    </source>
</reference>
<dbReference type="RefSeq" id="WP_097141843.1">
    <property type="nucleotide sequence ID" value="NZ_OBQD01000014.1"/>
</dbReference>
<evidence type="ECO:0000313" key="3">
    <source>
        <dbReference type="EMBL" id="SOC45288.1"/>
    </source>
</evidence>
<sequence>MPGRGHWNNALHVTIDMQRLFAEDTPWHTPSLGFILPNVVRLCEAWPERTVYARFVVPANAQQASGSWQAYFDRWNMMTGDVLDPAMLDLVEPLSSIADRGWVVDKSTYSIFAVPGFAERLAGEQVDTVIMSGVETDVCVYSSMLAAVDLGYRVVLATDALGSADPKAHDAVLQHLVPRLPEQIQLMTTADILERWKR</sequence>
<dbReference type="InterPro" id="IPR000868">
    <property type="entry name" value="Isochorismatase-like_dom"/>
</dbReference>
<feature type="domain" description="Isochorismatase-like" evidence="2">
    <location>
        <begin position="11"/>
        <end position="180"/>
    </location>
</feature>
<dbReference type="EMBL" id="OBQD01000014">
    <property type="protein sequence ID" value="SOC45288.1"/>
    <property type="molecule type" value="Genomic_DNA"/>
</dbReference>
<protein>
    <submittedName>
        <fullName evidence="3">Nicotinamidase-related amidase</fullName>
    </submittedName>
</protein>
<dbReference type="Pfam" id="PF00857">
    <property type="entry name" value="Isochorismatase"/>
    <property type="match status" value="1"/>
</dbReference>
<dbReference type="InterPro" id="IPR036380">
    <property type="entry name" value="Isochorismatase-like_sf"/>
</dbReference>
<dbReference type="CDD" id="cd00431">
    <property type="entry name" value="cysteine_hydrolases"/>
    <property type="match status" value="1"/>
</dbReference>
<keyword evidence="1" id="KW-0378">Hydrolase</keyword>
<organism evidence="3 4">
    <name type="scientific">Rhizobium subbaraonis</name>
    <dbReference type="NCBI Taxonomy" id="908946"/>
    <lineage>
        <taxon>Bacteria</taxon>
        <taxon>Pseudomonadati</taxon>
        <taxon>Pseudomonadota</taxon>
        <taxon>Alphaproteobacteria</taxon>
        <taxon>Hyphomicrobiales</taxon>
        <taxon>Rhizobiaceae</taxon>
        <taxon>Rhizobium/Agrobacterium group</taxon>
        <taxon>Rhizobium</taxon>
    </lineage>
</organism>